<dbReference type="InterPro" id="IPR006626">
    <property type="entry name" value="PbH1"/>
</dbReference>
<dbReference type="AlphaFoldDB" id="B3JN31"/>
<dbReference type="PANTHER" id="PTHR31339:SF9">
    <property type="entry name" value="PLASMIN AND FIBRONECTIN-BINDING PROTEIN A"/>
    <property type="match status" value="1"/>
</dbReference>
<dbReference type="EMBL" id="ABIY02000115">
    <property type="protein sequence ID" value="EDU99791.1"/>
    <property type="molecule type" value="Genomic_DNA"/>
</dbReference>
<keyword evidence="3 4" id="KW-0326">Glycosidase</keyword>
<reference evidence="5 6" key="1">
    <citation type="submission" date="2008-04" db="EMBL/GenBank/DDBJ databases">
        <title>Draft genome sequence of Bacteroides coprocola (DSM 17136).</title>
        <authorList>
            <person name="Sudarsanam P."/>
            <person name="Ley R."/>
            <person name="Guruge J."/>
            <person name="Turnbaugh P.J."/>
            <person name="Mahowald M."/>
            <person name="Liep D."/>
            <person name="Gordon J."/>
        </authorList>
    </citation>
    <scope>NUCLEOTIDE SEQUENCE [LARGE SCALE GENOMIC DNA]</scope>
    <source>
        <strain evidence="5 6">DSM 17136</strain>
    </source>
</reference>
<dbReference type="OrthoDB" id="9795222at2"/>
<dbReference type="Proteomes" id="UP000003146">
    <property type="component" value="Unassembled WGS sequence"/>
</dbReference>
<accession>B3JN31</accession>
<dbReference type="InterPro" id="IPR000743">
    <property type="entry name" value="Glyco_hydro_28"/>
</dbReference>
<dbReference type="InterPro" id="IPR012334">
    <property type="entry name" value="Pectin_lyas_fold"/>
</dbReference>
<name>B3JN31_9BACT</name>
<dbReference type="Pfam" id="PF00295">
    <property type="entry name" value="Glyco_hydro_28"/>
    <property type="match status" value="1"/>
</dbReference>
<dbReference type="GO" id="GO:0005975">
    <property type="term" value="P:carbohydrate metabolic process"/>
    <property type="evidence" value="ECO:0007669"/>
    <property type="project" value="InterPro"/>
</dbReference>
<dbReference type="InterPro" id="IPR051801">
    <property type="entry name" value="GH28_Enzymes"/>
</dbReference>
<proteinExistence type="inferred from homology"/>
<comment type="caution">
    <text evidence="5">The sequence shown here is derived from an EMBL/GenBank/DDBJ whole genome shotgun (WGS) entry which is preliminary data.</text>
</comment>
<comment type="similarity">
    <text evidence="1 4">Belongs to the glycosyl hydrolase 28 family.</text>
</comment>
<dbReference type="GO" id="GO:0004650">
    <property type="term" value="F:polygalacturonase activity"/>
    <property type="evidence" value="ECO:0007669"/>
    <property type="project" value="InterPro"/>
</dbReference>
<gene>
    <name evidence="5" type="ORF">BACCOP_03343</name>
</gene>
<protein>
    <submittedName>
        <fullName evidence="5">Polygalacturonase (Pectinase)</fullName>
    </submittedName>
</protein>
<evidence type="ECO:0000313" key="5">
    <source>
        <dbReference type="EMBL" id="EDU99791.1"/>
    </source>
</evidence>
<dbReference type="SUPFAM" id="SSF51126">
    <property type="entry name" value="Pectin lyase-like"/>
    <property type="match status" value="1"/>
</dbReference>
<evidence type="ECO:0000256" key="4">
    <source>
        <dbReference type="RuleBase" id="RU361169"/>
    </source>
</evidence>
<sequence>MKENICTKLRFPSNWKKLGVTSLMVFLCISLFASEPINFDKAFKESVKIEQQIKRTSFPGKAYNIKDFGATTDTPDQPCHEQINLAITTCNQEGGGTVVIPKGTFYTGPITMKSNVNLHLEEGATLKFSTDQKLYFPGVITRWEGLDCYNARPLIYAYGESNIAITGKGTIDGQGSNETWWPMCGAAHYGWKEGMHSQKLGSRERLMGYAELKRPIYERAMTPEDALRPQLINFYLCNTILIEDVTLLNSPFWVIHPLLCESLIVRGVKIYNRGPNGDGCDPESCKNVLIENCRFDTGDDCIAIKSGRNEDGRKWNRPSENIIVRNCEMKNGHGGVVIGSEISGGYRNLYVENCVMDSPQLDRVIRIKTNDCRGGIVENVFVRNIKVGQCHEAVLKINLLYESKENCNRAFPPIVRNVHLKNITCENSQYGIYAVGLPNKDCVYNISVEDSQFNNVKKGGNRIENVTDITMKNLQINGKTVK</sequence>
<evidence type="ECO:0000256" key="2">
    <source>
        <dbReference type="ARBA" id="ARBA00022801"/>
    </source>
</evidence>
<dbReference type="InterPro" id="IPR011050">
    <property type="entry name" value="Pectin_lyase_fold/virulence"/>
</dbReference>
<dbReference type="STRING" id="470145.BACCOP_03343"/>
<dbReference type="HOGENOM" id="CLU_016031_8_3_10"/>
<evidence type="ECO:0000313" key="6">
    <source>
        <dbReference type="Proteomes" id="UP000003146"/>
    </source>
</evidence>
<reference evidence="5 6" key="2">
    <citation type="submission" date="2008-04" db="EMBL/GenBank/DDBJ databases">
        <authorList>
            <person name="Fulton L."/>
            <person name="Clifton S."/>
            <person name="Fulton B."/>
            <person name="Xu J."/>
            <person name="Minx P."/>
            <person name="Pepin K.H."/>
            <person name="Johnson M."/>
            <person name="Thiruvilangam P."/>
            <person name="Bhonagiri V."/>
            <person name="Nash W.E."/>
            <person name="Mardis E.R."/>
            <person name="Wilson R.K."/>
        </authorList>
    </citation>
    <scope>NUCLEOTIDE SEQUENCE [LARGE SCALE GENOMIC DNA]</scope>
    <source>
        <strain evidence="5 6">DSM 17136</strain>
    </source>
</reference>
<dbReference type="SMART" id="SM00710">
    <property type="entry name" value="PbH1"/>
    <property type="match status" value="4"/>
</dbReference>
<evidence type="ECO:0000256" key="3">
    <source>
        <dbReference type="ARBA" id="ARBA00023295"/>
    </source>
</evidence>
<dbReference type="PROSITE" id="PS00502">
    <property type="entry name" value="POLYGALACTURONASE"/>
    <property type="match status" value="1"/>
</dbReference>
<keyword evidence="2 4" id="KW-0378">Hydrolase</keyword>
<dbReference type="eggNOG" id="COG5434">
    <property type="taxonomic scope" value="Bacteria"/>
</dbReference>
<evidence type="ECO:0000256" key="1">
    <source>
        <dbReference type="ARBA" id="ARBA00008834"/>
    </source>
</evidence>
<dbReference type="PANTHER" id="PTHR31339">
    <property type="entry name" value="PECTIN LYASE-RELATED"/>
    <property type="match status" value="1"/>
</dbReference>
<dbReference type="Gene3D" id="2.160.20.10">
    <property type="entry name" value="Single-stranded right-handed beta-helix, Pectin lyase-like"/>
    <property type="match status" value="1"/>
</dbReference>
<organism evidence="5 6">
    <name type="scientific">Phocaeicola coprocola DSM 17136</name>
    <dbReference type="NCBI Taxonomy" id="470145"/>
    <lineage>
        <taxon>Bacteria</taxon>
        <taxon>Pseudomonadati</taxon>
        <taxon>Bacteroidota</taxon>
        <taxon>Bacteroidia</taxon>
        <taxon>Bacteroidales</taxon>
        <taxon>Bacteroidaceae</taxon>
        <taxon>Phocaeicola</taxon>
    </lineage>
</organism>